<evidence type="ECO:0000313" key="3">
    <source>
        <dbReference type="Proteomes" id="UP001176961"/>
    </source>
</evidence>
<organism evidence="2 3">
    <name type="scientific">Cylicocyclus nassatus</name>
    <name type="common">Nematode worm</name>
    <dbReference type="NCBI Taxonomy" id="53992"/>
    <lineage>
        <taxon>Eukaryota</taxon>
        <taxon>Metazoa</taxon>
        <taxon>Ecdysozoa</taxon>
        <taxon>Nematoda</taxon>
        <taxon>Chromadorea</taxon>
        <taxon>Rhabditida</taxon>
        <taxon>Rhabditina</taxon>
        <taxon>Rhabditomorpha</taxon>
        <taxon>Strongyloidea</taxon>
        <taxon>Strongylidae</taxon>
        <taxon>Cylicocyclus</taxon>
    </lineage>
</organism>
<accession>A0AA36HFF5</accession>
<comment type="caution">
    <text evidence="2">The sequence shown here is derived from an EMBL/GenBank/DDBJ whole genome shotgun (WGS) entry which is preliminary data.</text>
</comment>
<feature type="region of interest" description="Disordered" evidence="1">
    <location>
        <begin position="42"/>
        <end position="61"/>
    </location>
</feature>
<sequence length="494" mass="54493">MLYLILLCGYIIFYGLCCLPGAFSPGFGAGYAPYAPRLGPYRSEEHHHHTSHSHDHHTGARQLQRDQIQTISSLNCPTFAENCKWANTNDEELDWTTLQALPEPDKYLSALGVENYPDSAAGALVSNARSGWEGGQLISDSLPCLSPGIQICAKNVNEAMTPLLNCDEFNINNGVPVTMNVPTPTHPNQPTQIVFYGNNFVSPMGGAIFLQDILLQGNLECNGMSRENYPVLYQGRDTEEALLPEQARAEKSQEISKPLKIIDDLSTLEAIVGSPIEINKQPKKSSSTVDFPDGKDIDNLVENPLLEPVEGPVGLPPSPPFPSSAENSLYETCLALACDPSDLSCKFWRSSGDHRWEIGTQGRPANPLTGVRGPPETAQKFLVAPFLDRNIRKYVLVSDVIATPAAEPVFFCFYEYFATQGLSLSVCTEDMDCFYKKVSVELGESIADNKKWNTRCAKLPQGRYEVSNLFALKAQEITKVETKWPKFSACMIMI</sequence>
<evidence type="ECO:0000256" key="1">
    <source>
        <dbReference type="SAM" id="MobiDB-lite"/>
    </source>
</evidence>
<dbReference type="Proteomes" id="UP001176961">
    <property type="component" value="Unassembled WGS sequence"/>
</dbReference>
<evidence type="ECO:0000313" key="2">
    <source>
        <dbReference type="EMBL" id="CAJ0609796.1"/>
    </source>
</evidence>
<gene>
    <name evidence="2" type="ORF">CYNAS_LOCUS21779</name>
</gene>
<dbReference type="EMBL" id="CATQJL010000326">
    <property type="protein sequence ID" value="CAJ0609796.1"/>
    <property type="molecule type" value="Genomic_DNA"/>
</dbReference>
<proteinExistence type="predicted"/>
<dbReference type="AlphaFoldDB" id="A0AA36HFF5"/>
<protein>
    <recommendedName>
        <fullName evidence="4">MAM domain-containing protein</fullName>
    </recommendedName>
</protein>
<reference evidence="2" key="1">
    <citation type="submission" date="2023-07" db="EMBL/GenBank/DDBJ databases">
        <authorList>
            <consortium name="CYATHOMIX"/>
        </authorList>
    </citation>
    <scope>NUCLEOTIDE SEQUENCE</scope>
    <source>
        <strain evidence="2">N/A</strain>
    </source>
</reference>
<name>A0AA36HFF5_CYLNA</name>
<feature type="compositionally biased region" description="Basic and acidic residues" evidence="1">
    <location>
        <begin position="42"/>
        <end position="58"/>
    </location>
</feature>
<evidence type="ECO:0008006" key="4">
    <source>
        <dbReference type="Google" id="ProtNLM"/>
    </source>
</evidence>
<keyword evidence="3" id="KW-1185">Reference proteome</keyword>